<keyword evidence="3" id="KW-0949">S-adenosyl-L-methionine</keyword>
<feature type="region of interest" description="Disordered" evidence="4">
    <location>
        <begin position="224"/>
        <end position="263"/>
    </location>
</feature>
<evidence type="ECO:0000259" key="5">
    <source>
        <dbReference type="Pfam" id="PF10672"/>
    </source>
</evidence>
<evidence type="ECO:0000313" key="6">
    <source>
        <dbReference type="EMBL" id="KAL3805203.1"/>
    </source>
</evidence>
<evidence type="ECO:0000256" key="3">
    <source>
        <dbReference type="ARBA" id="ARBA00022691"/>
    </source>
</evidence>
<feature type="compositionally biased region" description="Low complexity" evidence="4">
    <location>
        <begin position="121"/>
        <end position="135"/>
    </location>
</feature>
<proteinExistence type="predicted"/>
<organism evidence="6 7">
    <name type="scientific">Stephanodiscus triporus</name>
    <dbReference type="NCBI Taxonomy" id="2934178"/>
    <lineage>
        <taxon>Eukaryota</taxon>
        <taxon>Sar</taxon>
        <taxon>Stramenopiles</taxon>
        <taxon>Ochrophyta</taxon>
        <taxon>Bacillariophyta</taxon>
        <taxon>Coscinodiscophyceae</taxon>
        <taxon>Thalassiosirophycidae</taxon>
        <taxon>Stephanodiscales</taxon>
        <taxon>Stephanodiscaceae</taxon>
        <taxon>Stephanodiscus</taxon>
    </lineage>
</organism>
<dbReference type="SUPFAM" id="SSF53335">
    <property type="entry name" value="S-adenosyl-L-methionine-dependent methyltransferases"/>
    <property type="match status" value="1"/>
</dbReference>
<evidence type="ECO:0000313" key="7">
    <source>
        <dbReference type="Proteomes" id="UP001530315"/>
    </source>
</evidence>
<evidence type="ECO:0000256" key="1">
    <source>
        <dbReference type="ARBA" id="ARBA00022603"/>
    </source>
</evidence>
<keyword evidence="2" id="KW-0808">Transferase</keyword>
<dbReference type="Proteomes" id="UP001530315">
    <property type="component" value="Unassembled WGS sequence"/>
</dbReference>
<sequence length="902" mass="97313">MAALERDPNKFVSSSGDSREVSVNGRRVDARKGPSKRTRAKVDRPKQEYVYASQRRAMMESNAAAGKGRKGSSSSSSLSSSSSSSSSSVAGVRRRPRYDDNDDDYDDDREEIDMDRGGGSETTPVSSSSRPVVATQKRLVASASQVERRTRALEYARSVGLDVARCARCDRVVGDGPEELPRVVARVRVDGGGDDGGGGDGEITSGTYAYVLYKPAGWGILGERGKGGRDDATATTTTTTTGRRVDGDGGASAERTTTQSSTVRGKTRRVKAYDEEVDDYTYVEYDEEDVLALLTPQERLELSKEGGLKLSDEMAENARGALLVGKDDDHDVGSVARRRRRGESGKNVVVDDGHGDITPAAPTSRASLNIPSASRPSLANWLKALRASEGAPVRGGRYWVAIAGASEIDDSGLVLLCPRDRTAAIRVDACSYVAVIGNDGRLASRSGLIRSMRDATVSGVETSDVSGARLEVMSRIRTGRAADPVTTVRLSFSDGASTCDSAVLVCQDRLGDGVRGDASGDPFDRRSSRRLVHCESMNVSGLVDQDDVGPVSVEGHAALPDDVSNYAHRRDGSMFVGGGFLGRRGGLSRNGLTNAYREINGAADGYPGWFVDRYDKWLYVQQREEGGEVGETRPTASSSTTMCRGPLPSLHDGYTAGVYYLPIQADRSTMGAERRTPVLLEGKAAPDFVPVVENGIRYLVNLGDSFSTGIFLDQRLQRAWLADICNEETRVLNCFAHAGAFSVAAATSGARTVSLDLDKKWLDRVRPQMEANGIMEWEGRHDIIYGDCFDWLARLARRNELFDVVILDPPSTSVGKKKKRWSVKSDMAELVTLAAPLVKSGGLLFTTTNSASLRAEKFVNMCKKGLMDAGIPNARLERVSPMPSDFTSIGSQPVKNLVWRIP</sequence>
<feature type="compositionally biased region" description="Polar residues" evidence="4">
    <location>
        <begin position="254"/>
        <end position="263"/>
    </location>
</feature>
<dbReference type="PANTHER" id="PTHR43042:SF3">
    <property type="entry name" value="RIBOSOMAL RNA LARGE SUBUNIT METHYLTRANSFERASE YWBD-RELATED"/>
    <property type="match status" value="1"/>
</dbReference>
<comment type="caution">
    <text evidence="6">The sequence shown here is derived from an EMBL/GenBank/DDBJ whole genome shotgun (WGS) entry which is preliminary data.</text>
</comment>
<name>A0ABD3QXN5_9STRA</name>
<keyword evidence="7" id="KW-1185">Reference proteome</keyword>
<evidence type="ECO:0000256" key="2">
    <source>
        <dbReference type="ARBA" id="ARBA00022679"/>
    </source>
</evidence>
<feature type="region of interest" description="Disordered" evidence="4">
    <location>
        <begin position="332"/>
        <end position="369"/>
    </location>
</feature>
<gene>
    <name evidence="6" type="ORF">ACHAW5_003626</name>
</gene>
<dbReference type="CDD" id="cd02440">
    <property type="entry name" value="AdoMet_MTases"/>
    <property type="match status" value="1"/>
</dbReference>
<dbReference type="InterPro" id="IPR019614">
    <property type="entry name" value="SAM-dep_methyl-trfase"/>
</dbReference>
<dbReference type="GO" id="GO:0032259">
    <property type="term" value="P:methylation"/>
    <property type="evidence" value="ECO:0007669"/>
    <property type="project" value="UniProtKB-KW"/>
</dbReference>
<dbReference type="Gene3D" id="3.40.50.150">
    <property type="entry name" value="Vaccinia Virus protein VP39"/>
    <property type="match status" value="1"/>
</dbReference>
<dbReference type="GO" id="GO:0008168">
    <property type="term" value="F:methyltransferase activity"/>
    <property type="evidence" value="ECO:0007669"/>
    <property type="project" value="UniProtKB-KW"/>
</dbReference>
<keyword evidence="1" id="KW-0489">Methyltransferase</keyword>
<feature type="domain" description="S-adenosylmethionine-dependent methyltransferase" evidence="5">
    <location>
        <begin position="690"/>
        <end position="853"/>
    </location>
</feature>
<dbReference type="Gene3D" id="3.30.750.80">
    <property type="entry name" value="RNA methyltransferase domain (HRMD) like"/>
    <property type="match status" value="1"/>
</dbReference>
<feature type="compositionally biased region" description="Low complexity" evidence="4">
    <location>
        <begin position="233"/>
        <end position="242"/>
    </location>
</feature>
<dbReference type="PANTHER" id="PTHR43042">
    <property type="entry name" value="SAM-DEPENDENT METHYLTRANSFERASE"/>
    <property type="match status" value="1"/>
</dbReference>
<reference evidence="6 7" key="1">
    <citation type="submission" date="2024-10" db="EMBL/GenBank/DDBJ databases">
        <title>Updated reference genomes for cyclostephanoid diatoms.</title>
        <authorList>
            <person name="Roberts W.R."/>
            <person name="Alverson A.J."/>
        </authorList>
    </citation>
    <scope>NUCLEOTIDE SEQUENCE [LARGE SCALE GENOMIC DNA]</scope>
    <source>
        <strain evidence="6 7">AJA276-08</strain>
    </source>
</reference>
<protein>
    <recommendedName>
        <fullName evidence="5">S-adenosylmethionine-dependent methyltransferase domain-containing protein</fullName>
    </recommendedName>
</protein>
<feature type="region of interest" description="Disordered" evidence="4">
    <location>
        <begin position="1"/>
        <end position="136"/>
    </location>
</feature>
<accession>A0ABD3QXN5</accession>
<dbReference type="Pfam" id="PF10672">
    <property type="entry name" value="Methyltrans_SAM"/>
    <property type="match status" value="1"/>
</dbReference>
<dbReference type="EMBL" id="JALLAZ020000042">
    <property type="protein sequence ID" value="KAL3805203.1"/>
    <property type="molecule type" value="Genomic_DNA"/>
</dbReference>
<dbReference type="InterPro" id="IPR029063">
    <property type="entry name" value="SAM-dependent_MTases_sf"/>
</dbReference>
<evidence type="ECO:0000256" key="4">
    <source>
        <dbReference type="SAM" id="MobiDB-lite"/>
    </source>
</evidence>
<feature type="compositionally biased region" description="Acidic residues" evidence="4">
    <location>
        <begin position="100"/>
        <end position="113"/>
    </location>
</feature>
<feature type="compositionally biased region" description="Low complexity" evidence="4">
    <location>
        <begin position="72"/>
        <end position="88"/>
    </location>
</feature>
<dbReference type="AlphaFoldDB" id="A0ABD3QXN5"/>